<feature type="region of interest" description="Disordered" evidence="2">
    <location>
        <begin position="631"/>
        <end position="655"/>
    </location>
</feature>
<dbReference type="Gene3D" id="3.60.10.10">
    <property type="entry name" value="Endonuclease/exonuclease/phosphatase"/>
    <property type="match status" value="1"/>
</dbReference>
<feature type="region of interest" description="Disordered" evidence="2">
    <location>
        <begin position="1"/>
        <end position="47"/>
    </location>
</feature>
<dbReference type="EMBL" id="AGNL01038058">
    <property type="protein sequence ID" value="EJK53306.1"/>
    <property type="molecule type" value="Genomic_DNA"/>
</dbReference>
<evidence type="ECO:0000259" key="3">
    <source>
        <dbReference type="Pfam" id="PF03372"/>
    </source>
</evidence>
<feature type="coiled-coil region" evidence="1">
    <location>
        <begin position="426"/>
        <end position="462"/>
    </location>
</feature>
<name>K0RWT2_THAOC</name>
<feature type="region of interest" description="Disordered" evidence="2">
    <location>
        <begin position="349"/>
        <end position="371"/>
    </location>
</feature>
<reference evidence="4 5" key="1">
    <citation type="journal article" date="2012" name="Genome Biol.">
        <title>Genome and low-iron response of an oceanic diatom adapted to chronic iron limitation.</title>
        <authorList>
            <person name="Lommer M."/>
            <person name="Specht M."/>
            <person name="Roy A.S."/>
            <person name="Kraemer L."/>
            <person name="Andreson R."/>
            <person name="Gutowska M.A."/>
            <person name="Wolf J."/>
            <person name="Bergner S.V."/>
            <person name="Schilhabel M.B."/>
            <person name="Klostermeier U.C."/>
            <person name="Beiko R.G."/>
            <person name="Rosenstiel P."/>
            <person name="Hippler M."/>
            <person name="Laroche J."/>
        </authorList>
    </citation>
    <scope>NUCLEOTIDE SEQUENCE [LARGE SCALE GENOMIC DNA]</scope>
    <source>
        <strain evidence="4 5">CCMP1005</strain>
    </source>
</reference>
<keyword evidence="5" id="KW-1185">Reference proteome</keyword>
<dbReference type="Pfam" id="PF03372">
    <property type="entry name" value="Exo_endo_phos"/>
    <property type="match status" value="1"/>
</dbReference>
<dbReference type="eggNOG" id="KOG0620">
    <property type="taxonomic scope" value="Eukaryota"/>
</dbReference>
<dbReference type="SUPFAM" id="SSF56219">
    <property type="entry name" value="DNase I-like"/>
    <property type="match status" value="1"/>
</dbReference>
<gene>
    <name evidence="4" type="ORF">THAOC_27282</name>
</gene>
<dbReference type="AlphaFoldDB" id="K0RWT2"/>
<accession>K0RWT2</accession>
<dbReference type="InterPro" id="IPR005135">
    <property type="entry name" value="Endo/exonuclease/phosphatase"/>
</dbReference>
<dbReference type="InterPro" id="IPR036691">
    <property type="entry name" value="Endo/exonu/phosph_ase_sf"/>
</dbReference>
<dbReference type="OMA" id="SNTIMWI"/>
<evidence type="ECO:0000313" key="5">
    <source>
        <dbReference type="Proteomes" id="UP000266841"/>
    </source>
</evidence>
<feature type="compositionally biased region" description="Basic and acidic residues" evidence="2">
    <location>
        <begin position="134"/>
        <end position="150"/>
    </location>
</feature>
<keyword evidence="1" id="KW-0175">Coiled coil</keyword>
<feature type="compositionally biased region" description="Basic and acidic residues" evidence="2">
    <location>
        <begin position="361"/>
        <end position="371"/>
    </location>
</feature>
<organism evidence="4 5">
    <name type="scientific">Thalassiosira oceanica</name>
    <name type="common">Marine diatom</name>
    <dbReference type="NCBI Taxonomy" id="159749"/>
    <lineage>
        <taxon>Eukaryota</taxon>
        <taxon>Sar</taxon>
        <taxon>Stramenopiles</taxon>
        <taxon>Ochrophyta</taxon>
        <taxon>Bacillariophyta</taxon>
        <taxon>Coscinodiscophyceae</taxon>
        <taxon>Thalassiosirophycidae</taxon>
        <taxon>Thalassiosirales</taxon>
        <taxon>Thalassiosiraceae</taxon>
        <taxon>Thalassiosira</taxon>
    </lineage>
</organism>
<dbReference type="PANTHER" id="PTHR12121:SF37">
    <property type="entry name" value="2',5'-PHOSPHODIESTERASE 12"/>
    <property type="match status" value="1"/>
</dbReference>
<dbReference type="GO" id="GO:0005739">
    <property type="term" value="C:mitochondrion"/>
    <property type="evidence" value="ECO:0007669"/>
    <property type="project" value="TreeGrafter"/>
</dbReference>
<dbReference type="GO" id="GO:0000288">
    <property type="term" value="P:nuclear-transcribed mRNA catabolic process, deadenylation-dependent decay"/>
    <property type="evidence" value="ECO:0007669"/>
    <property type="project" value="TreeGrafter"/>
</dbReference>
<feature type="region of interest" description="Disordered" evidence="2">
    <location>
        <begin position="79"/>
        <end position="268"/>
    </location>
</feature>
<feature type="compositionally biased region" description="Basic residues" evidence="2">
    <location>
        <begin position="151"/>
        <end position="168"/>
    </location>
</feature>
<dbReference type="Proteomes" id="UP000266841">
    <property type="component" value="Unassembled WGS sequence"/>
</dbReference>
<dbReference type="PANTHER" id="PTHR12121">
    <property type="entry name" value="CARBON CATABOLITE REPRESSOR PROTEIN 4"/>
    <property type="match status" value="1"/>
</dbReference>
<proteinExistence type="predicted"/>
<evidence type="ECO:0000256" key="1">
    <source>
        <dbReference type="SAM" id="Coils"/>
    </source>
</evidence>
<feature type="domain" description="Endonuclease/exonuclease/phosphatase" evidence="3">
    <location>
        <begin position="711"/>
        <end position="1034"/>
    </location>
</feature>
<feature type="compositionally biased region" description="Basic residues" evidence="2">
    <location>
        <begin position="349"/>
        <end position="360"/>
    </location>
</feature>
<feature type="compositionally biased region" description="Basic and acidic residues" evidence="2">
    <location>
        <begin position="95"/>
        <end position="124"/>
    </location>
</feature>
<dbReference type="GO" id="GO:0000175">
    <property type="term" value="F:3'-5'-RNA exonuclease activity"/>
    <property type="evidence" value="ECO:0007669"/>
    <property type="project" value="TreeGrafter"/>
</dbReference>
<protein>
    <recommendedName>
        <fullName evidence="3">Endonuclease/exonuclease/phosphatase domain-containing protein</fullName>
    </recommendedName>
</protein>
<sequence length="1044" mass="116365">MRVPSSPLTMVARVPSLTRRRPSACSDGDDGDESTATAASDKSKPSAVKSAVAAGLFRRTSSARSVGEESACSVLTEYLADGEEGRDEFAYDDGQQSRRETDESDGRRDHPTNEEAPRRERQDMETTMESSDSAGRDRPPLAPKPVEKSRKQSARKSKQKKGSAKKKPKPESEPTKSATKQAKKLDEPVDLSGWSGRIVGLRLPDLVEPSFDAGSKPTARRVDPSRYLTRDKPKGRKDESTSKAAVGAGWNPWTDIASYPDSMEPDAESSHIVPSISIAETDDRTNVVTWSHRTSRGGFDETSNPSHVVLSAYLSNSRTGERVRVSMKRDPSEDLDGAFRRLQLSLQKKLKVRPGKKQKHSRGDAREEGEKVVLYRRRDAPSVATEPWTDDDDDETEGLGLDSFFLSGFWENIATASCLCGNLYTIDEVNEDLILAEEVREKEEAEAEVAAVVEDALRAECTRHELLEGYDRIADLPSTIDGLLRDASRGDFGELALSVPIPVPSSGKAVATVATIPLVLDSCPPTVRSVRTFGSFDQSRPMAGAPVVIEVELLYATRARIHWYADGVEIDDSGPCYVPTSLDIGKTLAVVITPLREDHDGRGQEEAYEFRRVVEKMPEMPILTPLRDDFVRAQNRRRGSSEEEGEDRGRTPERTAETLRVVTYNILADQNASRDVTKGQKNDDYEGGQQQRVYAHCDDGHISKFRRIPLIVHEVLNYMPDVLCLQEVDADVYENLLRPVFEVYNYDGYYSQKGIDPSSGVREGCAVFYNLGVFETAKPDQMRSHPFRELAARFCDDDAEGCELRRGWDSLGDMSDLLRGHDQLRDVLFERLGHVLQTIALTDRRTGRKVIVGNTHLFYHPMASHIRCLKALIACRQLDLERRAQCGEGDEGKCDVLLCGDFNSHPRSGVMKLLLDRYLRSNNGRTWSHLSSYSWDDRWEGDAVPVDGNEHDGPSCDEEVGAIDLSLPRAFPHLRCAHAENPPEFTHYVEGFMCTLDYVLVSDGFDVERTAPMPSRETVEVYTAMPNEVMPSDHVSLVADLRWG</sequence>
<dbReference type="InterPro" id="IPR050410">
    <property type="entry name" value="CCR4/nocturin_mRNA_transcr"/>
</dbReference>
<dbReference type="OrthoDB" id="412787at2759"/>
<evidence type="ECO:0000313" key="4">
    <source>
        <dbReference type="EMBL" id="EJK53306.1"/>
    </source>
</evidence>
<feature type="compositionally biased region" description="Basic and acidic residues" evidence="2">
    <location>
        <begin position="220"/>
        <end position="241"/>
    </location>
</feature>
<evidence type="ECO:0000256" key="2">
    <source>
        <dbReference type="SAM" id="MobiDB-lite"/>
    </source>
</evidence>
<comment type="caution">
    <text evidence="4">The sequence shown here is derived from an EMBL/GenBank/DDBJ whole genome shotgun (WGS) entry which is preliminary data.</text>
</comment>